<dbReference type="EMBL" id="CADCVC010000218">
    <property type="protein sequence ID" value="CAA9452684.1"/>
    <property type="molecule type" value="Genomic_DNA"/>
</dbReference>
<dbReference type="PANTHER" id="PTHR43591">
    <property type="entry name" value="METHYLTRANSFERASE"/>
    <property type="match status" value="1"/>
</dbReference>
<dbReference type="CDD" id="cd02440">
    <property type="entry name" value="AdoMet_MTases"/>
    <property type="match status" value="1"/>
</dbReference>
<evidence type="ECO:0000259" key="1">
    <source>
        <dbReference type="Pfam" id="PF08241"/>
    </source>
</evidence>
<feature type="domain" description="Methyltransferase type 11" evidence="1">
    <location>
        <begin position="43"/>
        <end position="148"/>
    </location>
</feature>
<sequence length="276" mass="30879">MSSYENYTHKSRNYDKTREPVGTEISVGCFAHATVSLDRAVILDAGCGTGNYSQAMLDYVGRIEAVDMNPGMLEVAAQKLAEAKDEGRISFHSARIDELPFENEHFDGVMINQVLHHLPDDATKDFPAHRRVFAEFARVLKPGGVLVVNTCSQEQLRHGYWHYSLIPEAADALRARYVPLDELAGILSDSGFAYRGRFAPVDAPVQGESYFDPRGPLSKEWRDGDSVWSLVSEDRLERTISRIQDLDERGELEAYMARSDALRPHVGQAMVLFASQ</sequence>
<dbReference type="GO" id="GO:0008757">
    <property type="term" value="F:S-adenosylmethionine-dependent methyltransferase activity"/>
    <property type="evidence" value="ECO:0007669"/>
    <property type="project" value="InterPro"/>
</dbReference>
<dbReference type="PANTHER" id="PTHR43591:SF24">
    <property type="entry name" value="2-METHOXY-6-POLYPRENYL-1,4-BENZOQUINOL METHYLASE, MITOCHONDRIAL"/>
    <property type="match status" value="1"/>
</dbReference>
<reference evidence="2" key="1">
    <citation type="submission" date="2020-02" db="EMBL/GenBank/DDBJ databases">
        <authorList>
            <person name="Meier V. D."/>
        </authorList>
    </citation>
    <scope>NUCLEOTIDE SEQUENCE</scope>
    <source>
        <strain evidence="2">AVDCRST_MAG80</strain>
    </source>
</reference>
<name>A0A6J4QRC1_9ACTN</name>
<accession>A0A6J4QRC1</accession>
<dbReference type="Gene3D" id="3.40.50.150">
    <property type="entry name" value="Vaccinia Virus protein VP39"/>
    <property type="match status" value="1"/>
</dbReference>
<organism evidence="2">
    <name type="scientific">uncultured Rubrobacteraceae bacterium</name>
    <dbReference type="NCBI Taxonomy" id="349277"/>
    <lineage>
        <taxon>Bacteria</taxon>
        <taxon>Bacillati</taxon>
        <taxon>Actinomycetota</taxon>
        <taxon>Rubrobacteria</taxon>
        <taxon>Rubrobacterales</taxon>
        <taxon>Rubrobacteraceae</taxon>
        <taxon>environmental samples</taxon>
    </lineage>
</organism>
<dbReference type="InterPro" id="IPR013216">
    <property type="entry name" value="Methyltransf_11"/>
</dbReference>
<dbReference type="InterPro" id="IPR029063">
    <property type="entry name" value="SAM-dependent_MTases_sf"/>
</dbReference>
<dbReference type="SUPFAM" id="SSF53335">
    <property type="entry name" value="S-adenosyl-L-methionine-dependent methyltransferases"/>
    <property type="match status" value="1"/>
</dbReference>
<protein>
    <recommendedName>
        <fullName evidence="1">Methyltransferase type 11 domain-containing protein</fullName>
    </recommendedName>
</protein>
<dbReference type="Pfam" id="PF08241">
    <property type="entry name" value="Methyltransf_11"/>
    <property type="match status" value="1"/>
</dbReference>
<dbReference type="AlphaFoldDB" id="A0A6J4QRC1"/>
<evidence type="ECO:0000313" key="2">
    <source>
        <dbReference type="EMBL" id="CAA9452684.1"/>
    </source>
</evidence>
<gene>
    <name evidence="2" type="ORF">AVDCRST_MAG80-2471</name>
</gene>
<proteinExistence type="predicted"/>